<proteinExistence type="predicted"/>
<dbReference type="InterPro" id="IPR003599">
    <property type="entry name" value="Ig_sub"/>
</dbReference>
<feature type="signal peptide" evidence="5">
    <location>
        <begin position="1"/>
        <end position="20"/>
    </location>
</feature>
<feature type="domain" description="Ig-like" evidence="6">
    <location>
        <begin position="223"/>
        <end position="297"/>
    </location>
</feature>
<evidence type="ECO:0000256" key="3">
    <source>
        <dbReference type="ARBA" id="ARBA00023180"/>
    </source>
</evidence>
<evidence type="ECO:0000256" key="5">
    <source>
        <dbReference type="SAM" id="SignalP"/>
    </source>
</evidence>
<feature type="chain" id="PRO_5040212276" description="Ig-like domain-containing protein" evidence="5">
    <location>
        <begin position="21"/>
        <end position="329"/>
    </location>
</feature>
<name>A0A9Q0DXQ0_9TELE</name>
<dbReference type="EMBL" id="JANIIK010000109">
    <property type="protein sequence ID" value="KAJ3597559.1"/>
    <property type="molecule type" value="Genomic_DNA"/>
</dbReference>
<keyword evidence="8" id="KW-1185">Reference proteome</keyword>
<accession>A0A9Q0DXQ0</accession>
<dbReference type="OrthoDB" id="10012075at2759"/>
<dbReference type="SUPFAM" id="SSF48726">
    <property type="entry name" value="Immunoglobulin"/>
    <property type="match status" value="3"/>
</dbReference>
<sequence length="329" mass="34696">MNYRLLVATLSLTLSGVCIGEGILPAGPLSGAVRGAVSLSTTLEPTARPFVSVSWTFKGNNFITFTSTGSDFVEQLYTDRVTLDRTTGTLELRDLTLGDGGEYLVSITPDGGQQMKGSVQLDVYALIAGPSITHPASSAALIAGESAANLTCDAAAGTVSSREWMSNGRPLLASPGRVTFSADGRLLSINPVLSDNHGYYRCRLSNPVSAMTAAYNLTVNFGPQNVRMVGPGVAALGLRVLLLCSGDSVPPPTFSWAVNGNKTRLTNATYVIERMEERHAGNYTCTLHNQVTKLEISTLVSLRASGSAPYWSFALLMIVASNLGGSPLL</sequence>
<dbReference type="InterPro" id="IPR003598">
    <property type="entry name" value="Ig_sub2"/>
</dbReference>
<dbReference type="AlphaFoldDB" id="A0A9Q0DXQ0"/>
<dbReference type="InterPro" id="IPR036179">
    <property type="entry name" value="Ig-like_dom_sf"/>
</dbReference>
<keyword evidence="3" id="KW-0325">Glycoprotein</keyword>
<keyword evidence="1 5" id="KW-0732">Signal</keyword>
<organism evidence="7 8">
    <name type="scientific">Muraenolepis orangiensis</name>
    <name type="common">Patagonian moray cod</name>
    <dbReference type="NCBI Taxonomy" id="630683"/>
    <lineage>
        <taxon>Eukaryota</taxon>
        <taxon>Metazoa</taxon>
        <taxon>Chordata</taxon>
        <taxon>Craniata</taxon>
        <taxon>Vertebrata</taxon>
        <taxon>Euteleostomi</taxon>
        <taxon>Actinopterygii</taxon>
        <taxon>Neopterygii</taxon>
        <taxon>Teleostei</taxon>
        <taxon>Neoteleostei</taxon>
        <taxon>Acanthomorphata</taxon>
        <taxon>Zeiogadaria</taxon>
        <taxon>Gadariae</taxon>
        <taxon>Gadiformes</taxon>
        <taxon>Muraenolepidoidei</taxon>
        <taxon>Muraenolepididae</taxon>
        <taxon>Muraenolepis</taxon>
    </lineage>
</organism>
<reference evidence="7" key="1">
    <citation type="submission" date="2022-07" db="EMBL/GenBank/DDBJ databases">
        <title>Chromosome-level genome of Muraenolepis orangiensis.</title>
        <authorList>
            <person name="Kim J."/>
        </authorList>
    </citation>
    <scope>NUCLEOTIDE SEQUENCE</scope>
    <source>
        <strain evidence="7">KU_S4_2022</strain>
        <tissue evidence="7">Muscle</tissue>
    </source>
</reference>
<evidence type="ECO:0000313" key="7">
    <source>
        <dbReference type="EMBL" id="KAJ3597559.1"/>
    </source>
</evidence>
<evidence type="ECO:0000313" key="8">
    <source>
        <dbReference type="Proteomes" id="UP001148018"/>
    </source>
</evidence>
<evidence type="ECO:0000256" key="4">
    <source>
        <dbReference type="ARBA" id="ARBA00023319"/>
    </source>
</evidence>
<evidence type="ECO:0000256" key="1">
    <source>
        <dbReference type="ARBA" id="ARBA00022729"/>
    </source>
</evidence>
<evidence type="ECO:0000256" key="2">
    <source>
        <dbReference type="ARBA" id="ARBA00023157"/>
    </source>
</evidence>
<dbReference type="PANTHER" id="PTHR44337:SF16">
    <property type="entry name" value="CARCINOEMBRYONIC ANTIGEN-RELATED CELL ADHESION MOLECULE 20-LIKE-RELATED"/>
    <property type="match status" value="1"/>
</dbReference>
<keyword evidence="2" id="KW-1015">Disulfide bond</keyword>
<dbReference type="SMART" id="SM00409">
    <property type="entry name" value="IG"/>
    <property type="match status" value="3"/>
</dbReference>
<evidence type="ECO:0000259" key="6">
    <source>
        <dbReference type="PROSITE" id="PS50835"/>
    </source>
</evidence>
<dbReference type="Pfam" id="PF13927">
    <property type="entry name" value="Ig_3"/>
    <property type="match status" value="2"/>
</dbReference>
<dbReference type="PROSITE" id="PS50835">
    <property type="entry name" value="IG_LIKE"/>
    <property type="match status" value="2"/>
</dbReference>
<dbReference type="Gene3D" id="2.60.40.10">
    <property type="entry name" value="Immunoglobulins"/>
    <property type="match status" value="3"/>
</dbReference>
<dbReference type="CDD" id="cd00096">
    <property type="entry name" value="Ig"/>
    <property type="match status" value="1"/>
</dbReference>
<keyword evidence="4" id="KW-0393">Immunoglobulin domain</keyword>
<feature type="domain" description="Ig-like" evidence="6">
    <location>
        <begin position="130"/>
        <end position="218"/>
    </location>
</feature>
<dbReference type="Proteomes" id="UP001148018">
    <property type="component" value="Unassembled WGS sequence"/>
</dbReference>
<dbReference type="PANTHER" id="PTHR44337">
    <property type="entry name" value="CARCINOEMBRYONIC ANTIGEN-RELATED CELL ADHESION MOLECULE 8"/>
    <property type="match status" value="1"/>
</dbReference>
<dbReference type="InterPro" id="IPR007110">
    <property type="entry name" value="Ig-like_dom"/>
</dbReference>
<gene>
    <name evidence="7" type="ORF">NHX12_001082</name>
</gene>
<protein>
    <recommendedName>
        <fullName evidence="6">Ig-like domain-containing protein</fullName>
    </recommendedName>
</protein>
<dbReference type="SMART" id="SM00408">
    <property type="entry name" value="IGc2"/>
    <property type="match status" value="2"/>
</dbReference>
<comment type="caution">
    <text evidence="7">The sequence shown here is derived from an EMBL/GenBank/DDBJ whole genome shotgun (WGS) entry which is preliminary data.</text>
</comment>
<dbReference type="InterPro" id="IPR052598">
    <property type="entry name" value="IgSF_CEA-related"/>
</dbReference>
<dbReference type="InterPro" id="IPR013783">
    <property type="entry name" value="Ig-like_fold"/>
</dbReference>